<evidence type="ECO:0000313" key="2">
    <source>
        <dbReference type="Proteomes" id="UP000011761"/>
    </source>
</evidence>
<keyword evidence="2" id="KW-1185">Reference proteome</keyword>
<dbReference type="HOGENOM" id="CLU_2527105_0_0_1"/>
<name>M2LSE5_BAUPA</name>
<gene>
    <name evidence="1" type="ORF">BAUCODRAFT_450981</name>
</gene>
<sequence length="84" mass="9616">MLHYVRQKTSVRRYLKLPELTLICSRDTKMCRAPGSSLLPVEEQSVPDTRCKSLFRAGAGRCCWSSMHSGTYCKAMRCTRMLKV</sequence>
<dbReference type="GeneID" id="19114453"/>
<dbReference type="AlphaFoldDB" id="M2LSE5"/>
<dbReference type="EMBL" id="KB445554">
    <property type="protein sequence ID" value="EMC97397.1"/>
    <property type="molecule type" value="Genomic_DNA"/>
</dbReference>
<dbReference type="RefSeq" id="XP_007675798.1">
    <property type="nucleotide sequence ID" value="XM_007677608.1"/>
</dbReference>
<dbReference type="KEGG" id="bcom:BAUCODRAFT_450981"/>
<accession>M2LSE5</accession>
<dbReference type="Proteomes" id="UP000011761">
    <property type="component" value="Unassembled WGS sequence"/>
</dbReference>
<protein>
    <submittedName>
        <fullName evidence="1">Uncharacterized protein</fullName>
    </submittedName>
</protein>
<reference evidence="1 2" key="1">
    <citation type="journal article" date="2012" name="PLoS Pathog.">
        <title>Diverse lifestyles and strategies of plant pathogenesis encoded in the genomes of eighteen Dothideomycetes fungi.</title>
        <authorList>
            <person name="Ohm R.A."/>
            <person name="Feau N."/>
            <person name="Henrissat B."/>
            <person name="Schoch C.L."/>
            <person name="Horwitz B.A."/>
            <person name="Barry K.W."/>
            <person name="Condon B.J."/>
            <person name="Copeland A.C."/>
            <person name="Dhillon B."/>
            <person name="Glaser F."/>
            <person name="Hesse C.N."/>
            <person name="Kosti I."/>
            <person name="LaButti K."/>
            <person name="Lindquist E.A."/>
            <person name="Lucas S."/>
            <person name="Salamov A.A."/>
            <person name="Bradshaw R.E."/>
            <person name="Ciuffetti L."/>
            <person name="Hamelin R.C."/>
            <person name="Kema G.H.J."/>
            <person name="Lawrence C."/>
            <person name="Scott J.A."/>
            <person name="Spatafora J.W."/>
            <person name="Turgeon B.G."/>
            <person name="de Wit P.J.G.M."/>
            <person name="Zhong S."/>
            <person name="Goodwin S.B."/>
            <person name="Grigoriev I.V."/>
        </authorList>
    </citation>
    <scope>NUCLEOTIDE SEQUENCE [LARGE SCALE GENOMIC DNA]</scope>
    <source>
        <strain evidence="1 2">UAMH 10762</strain>
    </source>
</reference>
<proteinExistence type="predicted"/>
<organism evidence="1 2">
    <name type="scientific">Baudoinia panamericana (strain UAMH 10762)</name>
    <name type="common">Angels' share fungus</name>
    <name type="synonym">Baudoinia compniacensis (strain UAMH 10762)</name>
    <dbReference type="NCBI Taxonomy" id="717646"/>
    <lineage>
        <taxon>Eukaryota</taxon>
        <taxon>Fungi</taxon>
        <taxon>Dikarya</taxon>
        <taxon>Ascomycota</taxon>
        <taxon>Pezizomycotina</taxon>
        <taxon>Dothideomycetes</taxon>
        <taxon>Dothideomycetidae</taxon>
        <taxon>Mycosphaerellales</taxon>
        <taxon>Teratosphaeriaceae</taxon>
        <taxon>Baudoinia</taxon>
    </lineage>
</organism>
<evidence type="ECO:0000313" key="1">
    <source>
        <dbReference type="EMBL" id="EMC97397.1"/>
    </source>
</evidence>